<dbReference type="Pfam" id="PF16916">
    <property type="entry name" value="ZT_dimer"/>
    <property type="match status" value="1"/>
</dbReference>
<feature type="transmembrane region" description="Helical" evidence="9">
    <location>
        <begin position="118"/>
        <end position="139"/>
    </location>
</feature>
<dbReference type="SUPFAM" id="SSF161111">
    <property type="entry name" value="Cation efflux protein transmembrane domain-like"/>
    <property type="match status" value="1"/>
</dbReference>
<evidence type="ECO:0000256" key="5">
    <source>
        <dbReference type="ARBA" id="ARBA00022906"/>
    </source>
</evidence>
<keyword evidence="8 9" id="KW-0472">Membrane</keyword>
<protein>
    <submittedName>
        <fullName evidence="12">Cation transporter</fullName>
    </submittedName>
</protein>
<dbReference type="InterPro" id="IPR036837">
    <property type="entry name" value="Cation_efflux_CTD_sf"/>
</dbReference>
<feature type="transmembrane region" description="Helical" evidence="9">
    <location>
        <begin position="20"/>
        <end position="42"/>
    </location>
</feature>
<sequence>MGTGHDHGARTQNQTRLTVALVLTSIFLVAEVVGGILTNSLALLSDAAHMFTDAVGLAIALMAIRIARRPADRQRTYGYYRFEILAAAFNAVLLFLVALYILYEAWQRFATPPEVQSLPMLAIAVLGLIVNMISMRLLAGGKDASLNIKGAYLEVWSDFLGSLGVILGGLIIWLTNWTWVDTVIAVLIGLWVLPRTWILLRESVDVLLQAAPAGIDVAVVEQDLLALEGVAGVHDLHVWSLTSGRNVVTAHIVAKTPADGMIALRKRVEKLLEQRYDLHLSTIQIEDETGHAD</sequence>
<accession>A0A4D7B778</accession>
<dbReference type="EMBL" id="CP039690">
    <property type="protein sequence ID" value="QCI66763.1"/>
    <property type="molecule type" value="Genomic_DNA"/>
</dbReference>
<evidence type="ECO:0000313" key="13">
    <source>
        <dbReference type="Proteomes" id="UP000298781"/>
    </source>
</evidence>
<feature type="transmembrane region" description="Helical" evidence="9">
    <location>
        <begin position="179"/>
        <end position="200"/>
    </location>
</feature>
<proteinExistence type="inferred from homology"/>
<dbReference type="InterPro" id="IPR050681">
    <property type="entry name" value="CDF/SLC30A"/>
</dbReference>
<dbReference type="PANTHER" id="PTHR11562:SF17">
    <property type="entry name" value="RE54080P-RELATED"/>
    <property type="match status" value="1"/>
</dbReference>
<dbReference type="GO" id="GO:0005385">
    <property type="term" value="F:zinc ion transmembrane transporter activity"/>
    <property type="evidence" value="ECO:0007669"/>
    <property type="project" value="TreeGrafter"/>
</dbReference>
<comment type="subcellular location">
    <subcellularLocation>
        <location evidence="1">Membrane</location>
        <topology evidence="1">Multi-pass membrane protein</topology>
    </subcellularLocation>
</comment>
<dbReference type="Pfam" id="PF01545">
    <property type="entry name" value="Cation_efflux"/>
    <property type="match status" value="1"/>
</dbReference>
<dbReference type="Proteomes" id="UP000298781">
    <property type="component" value="Chromosome"/>
</dbReference>
<evidence type="ECO:0000256" key="4">
    <source>
        <dbReference type="ARBA" id="ARBA00022692"/>
    </source>
</evidence>
<feature type="domain" description="Cation efflux protein transmembrane" evidence="10">
    <location>
        <begin position="17"/>
        <end position="208"/>
    </location>
</feature>
<dbReference type="InterPro" id="IPR058533">
    <property type="entry name" value="Cation_efflux_TM"/>
</dbReference>
<evidence type="ECO:0000256" key="6">
    <source>
        <dbReference type="ARBA" id="ARBA00022989"/>
    </source>
</evidence>
<dbReference type="NCBIfam" id="TIGR01297">
    <property type="entry name" value="CDF"/>
    <property type="match status" value="1"/>
</dbReference>
<evidence type="ECO:0000256" key="2">
    <source>
        <dbReference type="ARBA" id="ARBA00008873"/>
    </source>
</evidence>
<dbReference type="GO" id="GO:0005886">
    <property type="term" value="C:plasma membrane"/>
    <property type="evidence" value="ECO:0007669"/>
    <property type="project" value="TreeGrafter"/>
</dbReference>
<dbReference type="InterPro" id="IPR027470">
    <property type="entry name" value="Cation_efflux_CTD"/>
</dbReference>
<keyword evidence="6 9" id="KW-1133">Transmembrane helix</keyword>
<dbReference type="SUPFAM" id="SSF160240">
    <property type="entry name" value="Cation efflux protein cytoplasmic domain-like"/>
    <property type="match status" value="1"/>
</dbReference>
<dbReference type="InterPro" id="IPR002524">
    <property type="entry name" value="Cation_efflux"/>
</dbReference>
<dbReference type="PANTHER" id="PTHR11562">
    <property type="entry name" value="CATION EFFLUX PROTEIN/ ZINC TRANSPORTER"/>
    <property type="match status" value="1"/>
</dbReference>
<keyword evidence="5" id="KW-0862">Zinc</keyword>
<feature type="transmembrane region" description="Helical" evidence="9">
    <location>
        <begin position="48"/>
        <end position="67"/>
    </location>
</feature>
<evidence type="ECO:0000259" key="10">
    <source>
        <dbReference type="Pfam" id="PF01545"/>
    </source>
</evidence>
<evidence type="ECO:0000256" key="3">
    <source>
        <dbReference type="ARBA" id="ARBA00022448"/>
    </source>
</evidence>
<feature type="transmembrane region" description="Helical" evidence="9">
    <location>
        <begin position="79"/>
        <end position="103"/>
    </location>
</feature>
<dbReference type="Gene3D" id="1.20.1510.10">
    <property type="entry name" value="Cation efflux protein transmembrane domain"/>
    <property type="match status" value="1"/>
</dbReference>
<dbReference type="AlphaFoldDB" id="A0A4D7B778"/>
<keyword evidence="5" id="KW-0864">Zinc transport</keyword>
<keyword evidence="3" id="KW-0813">Transport</keyword>
<reference evidence="12 13" key="1">
    <citation type="submission" date="2019-04" db="EMBL/GenBank/DDBJ databases">
        <title>Phreatobacter aquaticus sp. nov.</title>
        <authorList>
            <person name="Choi A."/>
        </authorList>
    </citation>
    <scope>NUCLEOTIDE SEQUENCE [LARGE SCALE GENOMIC DNA]</scope>
    <source>
        <strain evidence="12 13">KCTC 52518</strain>
    </source>
</reference>
<keyword evidence="4 9" id="KW-0812">Transmembrane</keyword>
<evidence type="ECO:0000256" key="8">
    <source>
        <dbReference type="ARBA" id="ARBA00023136"/>
    </source>
</evidence>
<keyword evidence="13" id="KW-1185">Reference proteome</keyword>
<evidence type="ECO:0000313" key="12">
    <source>
        <dbReference type="EMBL" id="QCI66763.1"/>
    </source>
</evidence>
<evidence type="ECO:0000259" key="11">
    <source>
        <dbReference type="Pfam" id="PF16916"/>
    </source>
</evidence>
<evidence type="ECO:0000256" key="9">
    <source>
        <dbReference type="SAM" id="Phobius"/>
    </source>
</evidence>
<dbReference type="KEGG" id="pstg:E8M01_22485"/>
<dbReference type="InterPro" id="IPR027469">
    <property type="entry name" value="Cation_efflux_TMD_sf"/>
</dbReference>
<organism evidence="12 13">
    <name type="scientific">Phreatobacter stygius</name>
    <dbReference type="NCBI Taxonomy" id="1940610"/>
    <lineage>
        <taxon>Bacteria</taxon>
        <taxon>Pseudomonadati</taxon>
        <taxon>Pseudomonadota</taxon>
        <taxon>Alphaproteobacteria</taxon>
        <taxon>Hyphomicrobiales</taxon>
        <taxon>Phreatobacteraceae</taxon>
        <taxon>Phreatobacter</taxon>
    </lineage>
</organism>
<feature type="domain" description="Cation efflux protein cytoplasmic" evidence="11">
    <location>
        <begin position="213"/>
        <end position="287"/>
    </location>
</feature>
<gene>
    <name evidence="12" type="ORF">E8M01_22485</name>
</gene>
<evidence type="ECO:0000256" key="1">
    <source>
        <dbReference type="ARBA" id="ARBA00004141"/>
    </source>
</evidence>
<name>A0A4D7B778_9HYPH</name>
<comment type="similarity">
    <text evidence="2">Belongs to the cation diffusion facilitator (CDF) transporter (TC 2.A.4) family. SLC30A subfamily.</text>
</comment>
<evidence type="ECO:0000256" key="7">
    <source>
        <dbReference type="ARBA" id="ARBA00023065"/>
    </source>
</evidence>
<dbReference type="OrthoDB" id="9809646at2"/>
<dbReference type="RefSeq" id="WP_136962202.1">
    <property type="nucleotide sequence ID" value="NZ_CP039690.1"/>
</dbReference>
<feature type="transmembrane region" description="Helical" evidence="9">
    <location>
        <begin position="151"/>
        <end position="173"/>
    </location>
</feature>
<keyword evidence="7" id="KW-0406">Ion transport</keyword>